<evidence type="ECO:0000313" key="1">
    <source>
        <dbReference type="EMBL" id="AXC10004.1"/>
    </source>
</evidence>
<dbReference type="EMBL" id="CP030840">
    <property type="protein sequence ID" value="AXC10004.1"/>
    <property type="molecule type" value="Genomic_DNA"/>
</dbReference>
<accession>A0A2Z5FU36</accession>
<name>A0A2Z5FU36_9BACT</name>
<organism evidence="1 2">
    <name type="scientific">Acidisarcina polymorpha</name>
    <dbReference type="NCBI Taxonomy" id="2211140"/>
    <lineage>
        <taxon>Bacteria</taxon>
        <taxon>Pseudomonadati</taxon>
        <taxon>Acidobacteriota</taxon>
        <taxon>Terriglobia</taxon>
        <taxon>Terriglobales</taxon>
        <taxon>Acidobacteriaceae</taxon>
        <taxon>Acidisarcina</taxon>
    </lineage>
</organism>
<dbReference type="Proteomes" id="UP000253606">
    <property type="component" value="Chromosome"/>
</dbReference>
<proteinExistence type="predicted"/>
<reference evidence="1 2" key="1">
    <citation type="journal article" date="2018" name="Front. Microbiol.">
        <title>Hydrolytic Capabilities as a Key to Environmental Success: Chitinolytic and Cellulolytic Acidobacteria From Acidic Sub-arctic Soils and Boreal Peatlands.</title>
        <authorList>
            <person name="Belova S.E."/>
            <person name="Ravin N.V."/>
            <person name="Pankratov T.A."/>
            <person name="Rakitin A.L."/>
            <person name="Ivanova A.A."/>
            <person name="Beletsky A.V."/>
            <person name="Mardanov A.V."/>
            <person name="Sinninghe Damste J.S."/>
            <person name="Dedysh S.N."/>
        </authorList>
    </citation>
    <scope>NUCLEOTIDE SEQUENCE [LARGE SCALE GENOMIC DNA]</scope>
    <source>
        <strain evidence="1 2">SBC82</strain>
    </source>
</reference>
<dbReference type="KEGG" id="abas:ACPOL_0635"/>
<sequence length="51" mass="5443">MTVYRQKTPVKSLLRTLLTGVLVETVSVKSADLGVVHALADALTPAPRPTK</sequence>
<dbReference type="AlphaFoldDB" id="A0A2Z5FU36"/>
<gene>
    <name evidence="1" type="ORF">ACPOL_0635</name>
</gene>
<evidence type="ECO:0000313" key="2">
    <source>
        <dbReference type="Proteomes" id="UP000253606"/>
    </source>
</evidence>
<keyword evidence="2" id="KW-1185">Reference proteome</keyword>
<protein>
    <submittedName>
        <fullName evidence="1">Uncharacterized protein</fullName>
    </submittedName>
</protein>